<dbReference type="Proteomes" id="UP001380365">
    <property type="component" value="Unassembled WGS sequence"/>
</dbReference>
<dbReference type="InterPro" id="IPR029044">
    <property type="entry name" value="Nucleotide-diphossugar_trans"/>
</dbReference>
<dbReference type="Pfam" id="PF00535">
    <property type="entry name" value="Glycos_transf_2"/>
    <property type="match status" value="1"/>
</dbReference>
<accession>A0ABU8Q9A8</accession>
<dbReference type="EC" id="2.4.-.-" evidence="7"/>
<dbReference type="EMBL" id="JBBGZA010000002">
    <property type="protein sequence ID" value="MEJ5096112.1"/>
    <property type="molecule type" value="Genomic_DNA"/>
</dbReference>
<feature type="domain" description="Glycosyltransferase 2-like" evidence="6">
    <location>
        <begin position="89"/>
        <end position="225"/>
    </location>
</feature>
<dbReference type="PANTHER" id="PTHR43646">
    <property type="entry name" value="GLYCOSYLTRANSFERASE"/>
    <property type="match status" value="1"/>
</dbReference>
<keyword evidence="4 7" id="KW-0808">Transferase</keyword>
<evidence type="ECO:0000313" key="7">
    <source>
        <dbReference type="EMBL" id="MEJ5096112.1"/>
    </source>
</evidence>
<dbReference type="Gene3D" id="3.90.550.10">
    <property type="entry name" value="Spore Coat Polysaccharide Biosynthesis Protein SpsA, Chain A"/>
    <property type="match status" value="1"/>
</dbReference>
<keyword evidence="2" id="KW-1003">Cell membrane</keyword>
<sequence>MAPPSHPGSLPCRTAACRCAARTSTATYPTPISRLKPGKPIVLHDDLASCITASSYRNRRLSPTVLQGRVAGPAKPMVGVPLRPVSAAICVPVRNEETALPKLLEAIERLDLGDVEAAVFFLLDNCSDASEQVILEHAGRMALPFTVAQGDPSPDANAGRARRAAIALGLHHAASTPHGILLTTDADSQPRADWVRAALQGLASADLVAGRIVRIAAERDPVQGRVERYLDRLHAYRRSVDPVPWDSPTGSHCSGGANMAFRPGAYQALGGFQPVPCGEDAALLDDAGRAGFRVRRDPGMVVATSSRRLGRAPGGMAAALSAIDHHGAPSMPHPRGAAWQYRQQAEARRIWAGLPDSFVAARFGDRIGLTGDHVIGVARDCPNAEAFAMRVVPALPDIPDVTLAEAEHALATLEHQLCEQAV</sequence>
<organism evidence="7 8">
    <name type="scientific">Sphingomonas molluscorum</name>
    <dbReference type="NCBI Taxonomy" id="418184"/>
    <lineage>
        <taxon>Bacteria</taxon>
        <taxon>Pseudomonadati</taxon>
        <taxon>Pseudomonadota</taxon>
        <taxon>Alphaproteobacteria</taxon>
        <taxon>Sphingomonadales</taxon>
        <taxon>Sphingomonadaceae</taxon>
        <taxon>Sphingomonas</taxon>
    </lineage>
</organism>
<keyword evidence="5" id="KW-0472">Membrane</keyword>
<protein>
    <submittedName>
        <fullName evidence="7">Glycosyltransferase</fullName>
        <ecNumber evidence="7">2.4.-.-</ecNumber>
    </submittedName>
</protein>
<gene>
    <name evidence="7" type="ORF">WH159_16410</name>
</gene>
<dbReference type="InterPro" id="IPR001173">
    <property type="entry name" value="Glyco_trans_2-like"/>
</dbReference>
<evidence type="ECO:0000256" key="5">
    <source>
        <dbReference type="ARBA" id="ARBA00023136"/>
    </source>
</evidence>
<comment type="subcellular location">
    <subcellularLocation>
        <location evidence="1">Cell membrane</location>
    </subcellularLocation>
</comment>
<dbReference type="SUPFAM" id="SSF53448">
    <property type="entry name" value="Nucleotide-diphospho-sugar transferases"/>
    <property type="match status" value="1"/>
</dbReference>
<comment type="caution">
    <text evidence="7">The sequence shown here is derived from an EMBL/GenBank/DDBJ whole genome shotgun (WGS) entry which is preliminary data.</text>
</comment>
<keyword evidence="8" id="KW-1185">Reference proteome</keyword>
<evidence type="ECO:0000313" key="8">
    <source>
        <dbReference type="Proteomes" id="UP001380365"/>
    </source>
</evidence>
<name>A0ABU8Q9A8_9SPHN</name>
<keyword evidence="3 7" id="KW-0328">Glycosyltransferase</keyword>
<proteinExistence type="predicted"/>
<reference evidence="7 8" key="1">
    <citation type="submission" date="2023-12" db="EMBL/GenBank/DDBJ databases">
        <title>Gut-associated functions are favored during microbiome assembly across C. elegans life.</title>
        <authorList>
            <person name="Zimmermann J."/>
        </authorList>
    </citation>
    <scope>NUCLEOTIDE SEQUENCE [LARGE SCALE GENOMIC DNA]</scope>
    <source>
        <strain evidence="7 8">JUb134</strain>
    </source>
</reference>
<evidence type="ECO:0000256" key="2">
    <source>
        <dbReference type="ARBA" id="ARBA00022475"/>
    </source>
</evidence>
<evidence type="ECO:0000256" key="1">
    <source>
        <dbReference type="ARBA" id="ARBA00004236"/>
    </source>
</evidence>
<evidence type="ECO:0000259" key="6">
    <source>
        <dbReference type="Pfam" id="PF00535"/>
    </source>
</evidence>
<dbReference type="GO" id="GO:0016757">
    <property type="term" value="F:glycosyltransferase activity"/>
    <property type="evidence" value="ECO:0007669"/>
    <property type="project" value="UniProtKB-KW"/>
</dbReference>
<dbReference type="PANTHER" id="PTHR43646:SF2">
    <property type="entry name" value="GLYCOSYLTRANSFERASE 2-LIKE DOMAIN-CONTAINING PROTEIN"/>
    <property type="match status" value="1"/>
</dbReference>
<evidence type="ECO:0000256" key="4">
    <source>
        <dbReference type="ARBA" id="ARBA00022679"/>
    </source>
</evidence>
<evidence type="ECO:0000256" key="3">
    <source>
        <dbReference type="ARBA" id="ARBA00022676"/>
    </source>
</evidence>